<dbReference type="RefSeq" id="WP_274044986.1">
    <property type="nucleotide sequence ID" value="NZ_JANCPR020000059.1"/>
</dbReference>
<dbReference type="EMBL" id="JANCPR020000059">
    <property type="protein sequence ID" value="MDJ1137517.1"/>
    <property type="molecule type" value="Genomic_DNA"/>
</dbReference>
<keyword evidence="4 6" id="KW-0472">Membrane</keyword>
<feature type="transmembrane region" description="Helical" evidence="6">
    <location>
        <begin position="308"/>
        <end position="327"/>
    </location>
</feature>
<feature type="region of interest" description="Disordered" evidence="5">
    <location>
        <begin position="1"/>
        <end position="20"/>
    </location>
</feature>
<keyword evidence="9" id="KW-1185">Reference proteome</keyword>
<feature type="transmembrane region" description="Helical" evidence="6">
    <location>
        <begin position="371"/>
        <end position="393"/>
    </location>
</feature>
<evidence type="ECO:0000256" key="1">
    <source>
        <dbReference type="ARBA" id="ARBA00004651"/>
    </source>
</evidence>
<protein>
    <submittedName>
        <fullName evidence="8">MFS transporter</fullName>
    </submittedName>
</protein>
<dbReference type="Proteomes" id="UP001214441">
    <property type="component" value="Unassembled WGS sequence"/>
</dbReference>
<evidence type="ECO:0000256" key="5">
    <source>
        <dbReference type="SAM" id="MobiDB-lite"/>
    </source>
</evidence>
<evidence type="ECO:0000256" key="3">
    <source>
        <dbReference type="ARBA" id="ARBA00022989"/>
    </source>
</evidence>
<comment type="subcellular location">
    <subcellularLocation>
        <location evidence="1">Cell membrane</location>
        <topology evidence="1">Multi-pass membrane protein</topology>
    </subcellularLocation>
</comment>
<dbReference type="PANTHER" id="PTHR23528">
    <property type="match status" value="1"/>
</dbReference>
<gene>
    <name evidence="8" type="ORF">NMN56_037310</name>
</gene>
<keyword evidence="3 6" id="KW-1133">Transmembrane helix</keyword>
<evidence type="ECO:0000256" key="6">
    <source>
        <dbReference type="SAM" id="Phobius"/>
    </source>
</evidence>
<dbReference type="PROSITE" id="PS50850">
    <property type="entry name" value="MFS"/>
    <property type="match status" value="1"/>
</dbReference>
<dbReference type="PANTHER" id="PTHR23528:SF1">
    <property type="entry name" value="MAJOR FACILITATOR SUPERFAMILY (MFS) PROFILE DOMAIN-CONTAINING PROTEIN"/>
    <property type="match status" value="1"/>
</dbReference>
<feature type="transmembrane region" description="Helical" evidence="6">
    <location>
        <begin position="277"/>
        <end position="296"/>
    </location>
</feature>
<accession>A0ABT7A8Z9</accession>
<feature type="transmembrane region" description="Helical" evidence="6">
    <location>
        <begin position="239"/>
        <end position="257"/>
    </location>
</feature>
<feature type="domain" description="Major facilitator superfamily (MFS) profile" evidence="7">
    <location>
        <begin position="238"/>
        <end position="422"/>
    </location>
</feature>
<feature type="transmembrane region" description="Helical" evidence="6">
    <location>
        <begin position="399"/>
        <end position="418"/>
    </location>
</feature>
<reference evidence="8 9" key="1">
    <citation type="submission" date="2023-05" db="EMBL/GenBank/DDBJ databases">
        <title>Streptantibioticus silvisoli sp. nov., acidotolerant actinomycetes 1 from pine litter.</title>
        <authorList>
            <person name="Swiecimska M."/>
            <person name="Golinska P."/>
            <person name="Sangal V."/>
            <person name="Wachnowicz B."/>
            <person name="Goodfellow M."/>
        </authorList>
    </citation>
    <scope>NUCLEOTIDE SEQUENCE [LARGE SCALE GENOMIC DNA]</scope>
    <source>
        <strain evidence="8 9">DSM 42109</strain>
    </source>
</reference>
<dbReference type="SUPFAM" id="SSF103473">
    <property type="entry name" value="MFS general substrate transporter"/>
    <property type="match status" value="1"/>
</dbReference>
<feature type="transmembrane region" description="Helical" evidence="6">
    <location>
        <begin position="66"/>
        <end position="87"/>
    </location>
</feature>
<dbReference type="InterPro" id="IPR005829">
    <property type="entry name" value="Sugar_transporter_CS"/>
</dbReference>
<proteinExistence type="predicted"/>
<feature type="transmembrane region" description="Helical" evidence="6">
    <location>
        <begin position="99"/>
        <end position="120"/>
    </location>
</feature>
<dbReference type="PROSITE" id="PS00216">
    <property type="entry name" value="SUGAR_TRANSPORT_1"/>
    <property type="match status" value="1"/>
</dbReference>
<dbReference type="Pfam" id="PF13347">
    <property type="entry name" value="MFS_2"/>
    <property type="match status" value="1"/>
</dbReference>
<evidence type="ECO:0000256" key="4">
    <source>
        <dbReference type="ARBA" id="ARBA00023136"/>
    </source>
</evidence>
<feature type="transmembrane region" description="Helical" evidence="6">
    <location>
        <begin position="159"/>
        <end position="181"/>
    </location>
</feature>
<evidence type="ECO:0000259" key="7">
    <source>
        <dbReference type="PROSITE" id="PS50850"/>
    </source>
</evidence>
<feature type="transmembrane region" description="Helical" evidence="6">
    <location>
        <begin position="333"/>
        <end position="359"/>
    </location>
</feature>
<dbReference type="InterPro" id="IPR020846">
    <property type="entry name" value="MFS_dom"/>
</dbReference>
<dbReference type="Gene3D" id="1.20.1250.20">
    <property type="entry name" value="MFS general substrate transporter like domains"/>
    <property type="match status" value="2"/>
</dbReference>
<name>A0ABT7A8Z9_9ACTN</name>
<evidence type="ECO:0000256" key="2">
    <source>
        <dbReference type="ARBA" id="ARBA00022692"/>
    </source>
</evidence>
<organism evidence="8 9">
    <name type="scientific">Streptomyces iconiensis</name>
    <dbReference type="NCBI Taxonomy" id="1384038"/>
    <lineage>
        <taxon>Bacteria</taxon>
        <taxon>Bacillati</taxon>
        <taxon>Actinomycetota</taxon>
        <taxon>Actinomycetes</taxon>
        <taxon>Kitasatosporales</taxon>
        <taxon>Streptomycetaceae</taxon>
        <taxon>Streptomyces</taxon>
    </lineage>
</organism>
<feature type="transmembrane region" description="Helical" evidence="6">
    <location>
        <begin position="126"/>
        <end position="147"/>
    </location>
</feature>
<keyword evidence="2 6" id="KW-0812">Transmembrane</keyword>
<dbReference type="InterPro" id="IPR036259">
    <property type="entry name" value="MFS_trans_sf"/>
</dbReference>
<dbReference type="CDD" id="cd06174">
    <property type="entry name" value="MFS"/>
    <property type="match status" value="1"/>
</dbReference>
<feature type="transmembrane region" description="Helical" evidence="6">
    <location>
        <begin position="36"/>
        <end position="54"/>
    </location>
</feature>
<evidence type="ECO:0000313" key="9">
    <source>
        <dbReference type="Proteomes" id="UP001214441"/>
    </source>
</evidence>
<evidence type="ECO:0000313" key="8">
    <source>
        <dbReference type="EMBL" id="MDJ1137517.1"/>
    </source>
</evidence>
<comment type="caution">
    <text evidence="8">The sequence shown here is derived from an EMBL/GenBank/DDBJ whole genome shotgun (WGS) entry which is preliminary data.</text>
</comment>
<sequence length="422" mass="44312">MSAATSETAPGPPSVPGGQAEDRLRRLRWAWMPGNIGFNLAWGAVTSVLLALQVKEIDPGAKVGNLALITGLGAAMTMLVQPLAGRLSDRTRSRHGRRAPWIVGGAAAGGAAMVLMSFAASVPALLGAYLLVVIGYNAALLPLSAVLPDRVPQERRGTFAALGATGQMLGTFGGQLLAARFDSEPRTAYWTVALLSLAFAVAFVLVNPDEPSTGQPRDPLRLKDLVASYWVNPRVHSDFAWVFAGRFLLMAGYFISHSYSLYILQDYIGLGDEAVDWVPVLGIITFTTLVVFTLLGGPLSDRVGRRKVFIYAAAAIFAVGLVVPFFLPTLTGMIISAVIGGIGYGVFGSVDMALMTEVLPSREGYGKDLGVIGLSWSLPQTCGPFLAGGIVSATGGYDALFPVGAGLALAGGLAVKFVKKVR</sequence>
<feature type="transmembrane region" description="Helical" evidence="6">
    <location>
        <begin position="187"/>
        <end position="207"/>
    </location>
</feature>